<organism evidence="1 2">
    <name type="scientific">Vitis vinifera</name>
    <name type="common">Grape</name>
    <dbReference type="NCBI Taxonomy" id="29760"/>
    <lineage>
        <taxon>Eukaryota</taxon>
        <taxon>Viridiplantae</taxon>
        <taxon>Streptophyta</taxon>
        <taxon>Embryophyta</taxon>
        <taxon>Tracheophyta</taxon>
        <taxon>Spermatophyta</taxon>
        <taxon>Magnoliopsida</taxon>
        <taxon>eudicotyledons</taxon>
        <taxon>Gunneridae</taxon>
        <taxon>Pentapetalae</taxon>
        <taxon>rosids</taxon>
        <taxon>Vitales</taxon>
        <taxon>Vitaceae</taxon>
        <taxon>Viteae</taxon>
        <taxon>Vitis</taxon>
    </lineage>
</organism>
<proteinExistence type="predicted"/>
<sequence length="56" mass="5831">MKVMEKAGFSDDGFSGVPVFQHSTLVPSTLPSSGHTATISILSSLLVATLSPPLWS</sequence>
<gene>
    <name evidence="1" type="ORF">CK203_107785</name>
</gene>
<dbReference type="Proteomes" id="UP000288805">
    <property type="component" value="Unassembled WGS sequence"/>
</dbReference>
<accession>A0A438CGL7</accession>
<dbReference type="EMBL" id="QGNW01002240">
    <property type="protein sequence ID" value="RVW22295.1"/>
    <property type="molecule type" value="Genomic_DNA"/>
</dbReference>
<evidence type="ECO:0000313" key="2">
    <source>
        <dbReference type="Proteomes" id="UP000288805"/>
    </source>
</evidence>
<dbReference type="AlphaFoldDB" id="A0A438CGL7"/>
<comment type="caution">
    <text evidence="1">The sequence shown here is derived from an EMBL/GenBank/DDBJ whole genome shotgun (WGS) entry which is preliminary data.</text>
</comment>
<reference evidence="1 2" key="1">
    <citation type="journal article" date="2018" name="PLoS Genet.">
        <title>Population sequencing reveals clonal diversity and ancestral inbreeding in the grapevine cultivar Chardonnay.</title>
        <authorList>
            <person name="Roach M.J."/>
            <person name="Johnson D.L."/>
            <person name="Bohlmann J."/>
            <person name="van Vuuren H.J."/>
            <person name="Jones S.J."/>
            <person name="Pretorius I.S."/>
            <person name="Schmidt S.A."/>
            <person name="Borneman A.R."/>
        </authorList>
    </citation>
    <scope>NUCLEOTIDE SEQUENCE [LARGE SCALE GENOMIC DNA]</scope>
    <source>
        <strain evidence="2">cv. Chardonnay</strain>
        <tissue evidence="1">Leaf</tissue>
    </source>
</reference>
<evidence type="ECO:0000313" key="1">
    <source>
        <dbReference type="EMBL" id="RVW22295.1"/>
    </source>
</evidence>
<protein>
    <submittedName>
        <fullName evidence="1">Uncharacterized protein</fullName>
    </submittedName>
</protein>
<name>A0A438CGL7_VITVI</name>